<keyword evidence="3" id="KW-1185">Reference proteome</keyword>
<evidence type="ECO:0000256" key="1">
    <source>
        <dbReference type="SAM" id="SignalP"/>
    </source>
</evidence>
<organism evidence="2 3">
    <name type="scientific">Microbacterium betulae</name>
    <dbReference type="NCBI Taxonomy" id="2981139"/>
    <lineage>
        <taxon>Bacteria</taxon>
        <taxon>Bacillati</taxon>
        <taxon>Actinomycetota</taxon>
        <taxon>Actinomycetes</taxon>
        <taxon>Micrococcales</taxon>
        <taxon>Microbacteriaceae</taxon>
        <taxon>Microbacterium</taxon>
    </lineage>
</organism>
<feature type="chain" id="PRO_5041646036" evidence="1">
    <location>
        <begin position="28"/>
        <end position="147"/>
    </location>
</feature>
<dbReference type="KEGG" id="mbet:N8K70_08240"/>
<protein>
    <submittedName>
        <fullName evidence="2">Uncharacterized protein</fullName>
    </submittedName>
</protein>
<dbReference type="EMBL" id="CP118157">
    <property type="protein sequence ID" value="WOF24628.1"/>
    <property type="molecule type" value="Genomic_DNA"/>
</dbReference>
<dbReference type="RefSeq" id="WP_317141101.1">
    <property type="nucleotide sequence ID" value="NZ_CP118157.1"/>
</dbReference>
<proteinExistence type="predicted"/>
<feature type="signal peptide" evidence="1">
    <location>
        <begin position="1"/>
        <end position="27"/>
    </location>
</feature>
<dbReference type="PROSITE" id="PS51257">
    <property type="entry name" value="PROKAR_LIPOPROTEIN"/>
    <property type="match status" value="1"/>
</dbReference>
<keyword evidence="1" id="KW-0732">Signal</keyword>
<gene>
    <name evidence="2" type="ORF">N8K70_08240</name>
</gene>
<dbReference type="Proteomes" id="UP001305498">
    <property type="component" value="Chromosome"/>
</dbReference>
<evidence type="ECO:0000313" key="3">
    <source>
        <dbReference type="Proteomes" id="UP001305498"/>
    </source>
</evidence>
<dbReference type="AlphaFoldDB" id="A0AA97FKF9"/>
<reference evidence="2 3" key="1">
    <citation type="submission" date="2023-02" db="EMBL/GenBank/DDBJ databases">
        <title>Microbacterium betulae sp. nov., isolated from birch wood.</title>
        <authorList>
            <person name="Pasciak M."/>
            <person name="Pawlik K.J."/>
            <person name="Martynowski D."/>
            <person name="Laczmanski L."/>
            <person name="Ciekot J."/>
            <person name="Szponar B."/>
            <person name="Wojcik-Fatla A."/>
            <person name="Mackiewicz B."/>
            <person name="Farian E."/>
            <person name="Cholewa G."/>
            <person name="Cholewa A."/>
            <person name="Dutkiewicz J."/>
        </authorList>
    </citation>
    <scope>NUCLEOTIDE SEQUENCE [LARGE SCALE GENOMIC DNA]</scope>
    <source>
        <strain evidence="2 3">AB</strain>
    </source>
</reference>
<accession>A0AA97FKF9</accession>
<name>A0AA97FKF9_9MICO</name>
<evidence type="ECO:0000313" key="2">
    <source>
        <dbReference type="EMBL" id="WOF24628.1"/>
    </source>
</evidence>
<sequence>MAIRRTTKTALLAATALALLPALSACAGGQSVADACSIVEDGTAELNSSLTDISSSVTGGDSDALTEQVAAVDSEISAIGDEITNEEVKTSYDAFAAAFSDLTSQLQGMADIDVTDTDAVTEATEAMTASSTDLQNAQADLTDTCGF</sequence>